<evidence type="ECO:0000259" key="6">
    <source>
        <dbReference type="PROSITE" id="PS51007"/>
    </source>
</evidence>
<feature type="domain" description="Cytochrome c" evidence="6">
    <location>
        <begin position="10"/>
        <end position="132"/>
    </location>
</feature>
<comment type="caution">
    <text evidence="7">The sequence shown here is derived from an EMBL/GenBank/DDBJ whole genome shotgun (WGS) entry which is preliminary data.</text>
</comment>
<dbReference type="Pfam" id="PF04073">
    <property type="entry name" value="tRNA_edit"/>
    <property type="match status" value="1"/>
</dbReference>
<evidence type="ECO:0000313" key="8">
    <source>
        <dbReference type="Proteomes" id="UP001229421"/>
    </source>
</evidence>
<evidence type="ECO:0000256" key="1">
    <source>
        <dbReference type="ARBA" id="ARBA00010201"/>
    </source>
</evidence>
<comment type="similarity">
    <text evidence="1">Belongs to the PRORSD1 family.</text>
</comment>
<name>A0AAD8KIQ3_TARER</name>
<dbReference type="InterPro" id="IPR036754">
    <property type="entry name" value="YbaK/aa-tRNA-synt-asso_dom_sf"/>
</dbReference>
<dbReference type="GO" id="GO:0020037">
    <property type="term" value="F:heme binding"/>
    <property type="evidence" value="ECO:0007669"/>
    <property type="project" value="InterPro"/>
</dbReference>
<protein>
    <recommendedName>
        <fullName evidence="6">Cytochrome c domain-containing protein</fullName>
    </recommendedName>
</protein>
<dbReference type="GO" id="GO:0009055">
    <property type="term" value="F:electron transfer activity"/>
    <property type="evidence" value="ECO:0007669"/>
    <property type="project" value="InterPro"/>
</dbReference>
<evidence type="ECO:0000313" key="7">
    <source>
        <dbReference type="EMBL" id="KAK1423712.1"/>
    </source>
</evidence>
<dbReference type="SUPFAM" id="SSF55826">
    <property type="entry name" value="YbaK/ProRS associated domain"/>
    <property type="match status" value="1"/>
</dbReference>
<dbReference type="EMBL" id="JAUHHV010000005">
    <property type="protein sequence ID" value="KAK1423712.1"/>
    <property type="molecule type" value="Genomic_DNA"/>
</dbReference>
<keyword evidence="4 5" id="KW-0408">Iron</keyword>
<dbReference type="Proteomes" id="UP001229421">
    <property type="component" value="Unassembled WGS sequence"/>
</dbReference>
<dbReference type="InterPro" id="IPR040285">
    <property type="entry name" value="ProX/PRXD1"/>
</dbReference>
<dbReference type="InterPro" id="IPR007214">
    <property type="entry name" value="YbaK/aa-tRNA-synth-assoc-dom"/>
</dbReference>
<dbReference type="CDD" id="cd04335">
    <property type="entry name" value="PrdX_deacylase"/>
    <property type="match status" value="1"/>
</dbReference>
<dbReference type="Gene3D" id="3.90.960.10">
    <property type="entry name" value="YbaK/aminoacyl-tRNA synthetase-associated domain"/>
    <property type="match status" value="1"/>
</dbReference>
<reference evidence="7" key="1">
    <citation type="journal article" date="2023" name="bioRxiv">
        <title>Improved chromosome-level genome assembly for marigold (Tagetes erecta).</title>
        <authorList>
            <person name="Jiang F."/>
            <person name="Yuan L."/>
            <person name="Wang S."/>
            <person name="Wang H."/>
            <person name="Xu D."/>
            <person name="Wang A."/>
            <person name="Fan W."/>
        </authorList>
    </citation>
    <scope>NUCLEOTIDE SEQUENCE</scope>
    <source>
        <strain evidence="7">WSJ</strain>
        <tissue evidence="7">Leaf</tissue>
    </source>
</reference>
<accession>A0AAD8KIQ3</accession>
<evidence type="ECO:0000256" key="3">
    <source>
        <dbReference type="ARBA" id="ARBA00022723"/>
    </source>
</evidence>
<dbReference type="AlphaFoldDB" id="A0AAD8KIQ3"/>
<evidence type="ECO:0000256" key="4">
    <source>
        <dbReference type="ARBA" id="ARBA00023004"/>
    </source>
</evidence>
<dbReference type="SUPFAM" id="SSF46626">
    <property type="entry name" value="Cytochrome c"/>
    <property type="match status" value="1"/>
</dbReference>
<dbReference type="PANTHER" id="PTHR31423">
    <property type="entry name" value="YBAK DOMAIN-CONTAINING PROTEIN"/>
    <property type="match status" value="1"/>
</dbReference>
<proteinExistence type="inferred from homology"/>
<dbReference type="PANTHER" id="PTHR31423:SF3">
    <property type="entry name" value="PROLYL-TRNA SYNTHETASE ASSOCIATED DOMAIN-CONTAINING PROTEIN 1-RELATED"/>
    <property type="match status" value="1"/>
</dbReference>
<dbReference type="InterPro" id="IPR009056">
    <property type="entry name" value="Cyt_c-like_dom"/>
</dbReference>
<dbReference type="FunFam" id="3.90.960.10:FF:000005">
    <property type="entry name" value="Putative prolyl-tRNA synthetase"/>
    <property type="match status" value="1"/>
</dbReference>
<keyword evidence="2 5" id="KW-0349">Heme</keyword>
<keyword evidence="8" id="KW-1185">Reference proteome</keyword>
<sequence length="370" mass="40088">MASFAEAPAGNATTGEKVFKTKCAQCHTVEKGSSHKQVNPFSLSHCRLQLPPIGDMGFSKSQLLERLQAQKIQFSQYDHPVVMTVEAQAKYVGHIKGGLSKNLFLKDKKHRFYIVSALADTKVDLRVLSQRLGLGKGGLRMAPEEAVGEILEVPLGCVTPFALVNESARNVSLLLDQGFKAHECCFFHPLSNDTTISLHIQDVEKFLKSSGRMVAYVDLEANPPVGKDQPPDLAALVPSDTSSIHNVVEKTATLQIDGDVNSKPVAVTAKASKVPSAPQKVKPVNNANSSSSFADPEKFIEEILKKASAIVVSEIKEENIKQHGDQLGSVVSNSMRKNLSLELKNLATMFKNTAYTEGFGAGICCSTKRV</sequence>
<keyword evidence="3 5" id="KW-0479">Metal-binding</keyword>
<organism evidence="7 8">
    <name type="scientific">Tagetes erecta</name>
    <name type="common">African marigold</name>
    <dbReference type="NCBI Taxonomy" id="13708"/>
    <lineage>
        <taxon>Eukaryota</taxon>
        <taxon>Viridiplantae</taxon>
        <taxon>Streptophyta</taxon>
        <taxon>Embryophyta</taxon>
        <taxon>Tracheophyta</taxon>
        <taxon>Spermatophyta</taxon>
        <taxon>Magnoliopsida</taxon>
        <taxon>eudicotyledons</taxon>
        <taxon>Gunneridae</taxon>
        <taxon>Pentapetalae</taxon>
        <taxon>asterids</taxon>
        <taxon>campanulids</taxon>
        <taxon>Asterales</taxon>
        <taxon>Asteraceae</taxon>
        <taxon>Asteroideae</taxon>
        <taxon>Heliantheae alliance</taxon>
        <taxon>Tageteae</taxon>
        <taxon>Tagetes</taxon>
    </lineage>
</organism>
<dbReference type="GO" id="GO:0002161">
    <property type="term" value="F:aminoacyl-tRNA deacylase activity"/>
    <property type="evidence" value="ECO:0007669"/>
    <property type="project" value="InterPro"/>
</dbReference>
<dbReference type="PROSITE" id="PS51007">
    <property type="entry name" value="CYTC"/>
    <property type="match status" value="1"/>
</dbReference>
<evidence type="ECO:0000256" key="2">
    <source>
        <dbReference type="ARBA" id="ARBA00022617"/>
    </source>
</evidence>
<gene>
    <name evidence="7" type="ORF">QVD17_19020</name>
</gene>
<dbReference type="Gene3D" id="1.10.760.10">
    <property type="entry name" value="Cytochrome c-like domain"/>
    <property type="match status" value="1"/>
</dbReference>
<evidence type="ECO:0000256" key="5">
    <source>
        <dbReference type="PROSITE-ProRule" id="PRU00433"/>
    </source>
</evidence>
<dbReference type="InterPro" id="IPR036909">
    <property type="entry name" value="Cyt_c-like_dom_sf"/>
</dbReference>
<dbReference type="GO" id="GO:0046872">
    <property type="term" value="F:metal ion binding"/>
    <property type="evidence" value="ECO:0007669"/>
    <property type="project" value="UniProtKB-KW"/>
</dbReference>